<evidence type="ECO:0000313" key="7">
    <source>
        <dbReference type="EMBL" id="MBB6048862.1"/>
    </source>
</evidence>
<reference evidence="7 8" key="1">
    <citation type="submission" date="2020-08" db="EMBL/GenBank/DDBJ databases">
        <title>Genomic Encyclopedia of Type Strains, Phase IV (KMG-IV): sequencing the most valuable type-strain genomes for metagenomic binning, comparative biology and taxonomic classification.</title>
        <authorList>
            <person name="Goeker M."/>
        </authorList>
    </citation>
    <scope>NUCLEOTIDE SEQUENCE [LARGE SCALE GENOMIC DNA]</scope>
    <source>
        <strain evidence="7 8">DSM 23562</strain>
    </source>
</reference>
<keyword evidence="7" id="KW-0813">Transport</keyword>
<dbReference type="Proteomes" id="UP000520814">
    <property type="component" value="Unassembled WGS sequence"/>
</dbReference>
<dbReference type="PANTHER" id="PTHR47089:SF1">
    <property type="entry name" value="GUANOSINE ABC TRANSPORTER PERMEASE PROTEIN NUPP"/>
    <property type="match status" value="1"/>
</dbReference>
<proteinExistence type="predicted"/>
<name>A0A7W9SLI4_ARMRO</name>
<dbReference type="CDD" id="cd06580">
    <property type="entry name" value="TM_PBP1_transp_TpRbsC_like"/>
    <property type="match status" value="1"/>
</dbReference>
<keyword evidence="5 6" id="KW-0472">Membrane</keyword>
<feature type="transmembrane region" description="Helical" evidence="6">
    <location>
        <begin position="177"/>
        <end position="196"/>
    </location>
</feature>
<organism evidence="7 8">
    <name type="scientific">Armatimonas rosea</name>
    <dbReference type="NCBI Taxonomy" id="685828"/>
    <lineage>
        <taxon>Bacteria</taxon>
        <taxon>Bacillati</taxon>
        <taxon>Armatimonadota</taxon>
        <taxon>Armatimonadia</taxon>
        <taxon>Armatimonadales</taxon>
        <taxon>Armatimonadaceae</taxon>
        <taxon>Armatimonas</taxon>
    </lineage>
</organism>
<evidence type="ECO:0000256" key="5">
    <source>
        <dbReference type="ARBA" id="ARBA00023136"/>
    </source>
</evidence>
<dbReference type="GO" id="GO:0005886">
    <property type="term" value="C:plasma membrane"/>
    <property type="evidence" value="ECO:0007669"/>
    <property type="project" value="UniProtKB-SubCell"/>
</dbReference>
<dbReference type="GO" id="GO:0022857">
    <property type="term" value="F:transmembrane transporter activity"/>
    <property type="evidence" value="ECO:0007669"/>
    <property type="project" value="InterPro"/>
</dbReference>
<dbReference type="PANTHER" id="PTHR47089">
    <property type="entry name" value="ABC TRANSPORTER, PERMEASE PROTEIN"/>
    <property type="match status" value="1"/>
</dbReference>
<dbReference type="AlphaFoldDB" id="A0A7W9SLI4"/>
<accession>A0A7W9SLI4</accession>
<evidence type="ECO:0000256" key="1">
    <source>
        <dbReference type="ARBA" id="ARBA00004651"/>
    </source>
</evidence>
<feature type="transmembrane region" description="Helical" evidence="6">
    <location>
        <begin position="262"/>
        <end position="287"/>
    </location>
</feature>
<evidence type="ECO:0000313" key="8">
    <source>
        <dbReference type="Proteomes" id="UP000520814"/>
    </source>
</evidence>
<dbReference type="Pfam" id="PF02653">
    <property type="entry name" value="BPD_transp_2"/>
    <property type="match status" value="1"/>
</dbReference>
<evidence type="ECO:0000256" key="6">
    <source>
        <dbReference type="SAM" id="Phobius"/>
    </source>
</evidence>
<keyword evidence="4 6" id="KW-1133">Transmembrane helix</keyword>
<comment type="subcellular location">
    <subcellularLocation>
        <location evidence="1">Cell membrane</location>
        <topology evidence="1">Multi-pass membrane protein</topology>
    </subcellularLocation>
</comment>
<protein>
    <submittedName>
        <fullName evidence="7">Simple sugar transport system permease protein</fullName>
    </submittedName>
</protein>
<keyword evidence="2" id="KW-1003">Cell membrane</keyword>
<gene>
    <name evidence="7" type="ORF">HNQ39_000624</name>
</gene>
<evidence type="ECO:0000256" key="3">
    <source>
        <dbReference type="ARBA" id="ARBA00022692"/>
    </source>
</evidence>
<dbReference type="EMBL" id="JACHGW010000001">
    <property type="protein sequence ID" value="MBB6048862.1"/>
    <property type="molecule type" value="Genomic_DNA"/>
</dbReference>
<feature type="transmembrane region" description="Helical" evidence="6">
    <location>
        <begin position="52"/>
        <end position="71"/>
    </location>
</feature>
<comment type="caution">
    <text evidence="7">The sequence shown here is derived from an EMBL/GenBank/DDBJ whole genome shotgun (WGS) entry which is preliminary data.</text>
</comment>
<dbReference type="InterPro" id="IPR001851">
    <property type="entry name" value="ABC_transp_permease"/>
</dbReference>
<feature type="transmembrane region" description="Helical" evidence="6">
    <location>
        <begin position="228"/>
        <end position="250"/>
    </location>
</feature>
<keyword evidence="8" id="KW-1185">Reference proteome</keyword>
<evidence type="ECO:0000256" key="2">
    <source>
        <dbReference type="ARBA" id="ARBA00022475"/>
    </source>
</evidence>
<evidence type="ECO:0000256" key="4">
    <source>
        <dbReference type="ARBA" id="ARBA00022989"/>
    </source>
</evidence>
<keyword evidence="3 6" id="KW-0812">Transmembrane</keyword>
<dbReference type="RefSeq" id="WP_184192485.1">
    <property type="nucleotide sequence ID" value="NZ_JACHGW010000001.1"/>
</dbReference>
<sequence length="330" mass="33898">MRGHIFTAIVSALLLGGLAIAAIGQSPLAAYQALWEGSVGTPDAWGRTLGQATPLLLTGTAVAVGLAVGLFNIGAEGQMAVGGLVGAVVGATVPGVLAVPLGLLCGALVGAAWAWLPVWLKLKRGAHEVITAILLNYVARNVTRWLTTVPLKDPTGQAPQTAEVHATLPRLAAGHDVHAGLLLGLVAVATVAWALSRTVWGYETRLVGQNKDAARAAGVNVERVTLRAFLLSGALAGLAGAVVVLGVVPFHRFPADFYGIGYGFDGLAVALLAGSQAWAVLPAALLFGALGAGADQMSFATETPKQLAQVVQALLILGLSARFVWKKRRK</sequence>
<feature type="transmembrane region" description="Helical" evidence="6">
    <location>
        <begin position="78"/>
        <end position="95"/>
    </location>
</feature>
<keyword evidence="7" id="KW-0762">Sugar transport</keyword>